<dbReference type="Gene3D" id="3.40.50.1820">
    <property type="entry name" value="alpha/beta hydrolase"/>
    <property type="match status" value="1"/>
</dbReference>
<dbReference type="PANTHER" id="PTHR43265:SF1">
    <property type="entry name" value="ESTERASE ESTD"/>
    <property type="match status" value="1"/>
</dbReference>
<dbReference type="PROSITE" id="PS00708">
    <property type="entry name" value="PRO_ENDOPEP_SER"/>
    <property type="match status" value="1"/>
</dbReference>
<dbReference type="SUPFAM" id="SSF53474">
    <property type="entry name" value="alpha/beta-Hydrolases"/>
    <property type="match status" value="1"/>
</dbReference>
<dbReference type="GO" id="GO:0006508">
    <property type="term" value="P:proteolysis"/>
    <property type="evidence" value="ECO:0007669"/>
    <property type="project" value="InterPro"/>
</dbReference>
<keyword evidence="1" id="KW-0378">Hydrolase</keyword>
<dbReference type="Pfam" id="PF12146">
    <property type="entry name" value="Hydrolase_4"/>
    <property type="match status" value="1"/>
</dbReference>
<organism evidence="4 5">
    <name type="scientific">Stenotrophomonas beteli</name>
    <dbReference type="NCBI Taxonomy" id="3384461"/>
    <lineage>
        <taxon>Bacteria</taxon>
        <taxon>Pseudomonadati</taxon>
        <taxon>Pseudomonadota</taxon>
        <taxon>Gammaproteobacteria</taxon>
        <taxon>Lysobacterales</taxon>
        <taxon>Lysobacteraceae</taxon>
        <taxon>Stenotrophomonas</taxon>
        <taxon>Stenotrophomonas maltophilia group</taxon>
    </lineage>
</organism>
<proteinExistence type="predicted"/>
<dbReference type="GO" id="GO:0052689">
    <property type="term" value="F:carboxylic ester hydrolase activity"/>
    <property type="evidence" value="ECO:0007669"/>
    <property type="project" value="TreeGrafter"/>
</dbReference>
<keyword evidence="5" id="KW-1185">Reference proteome</keyword>
<name>A0A0R0B3H8_9GAMM</name>
<dbReference type="Pfam" id="PF13026">
    <property type="entry name" value="DUF3887"/>
    <property type="match status" value="1"/>
</dbReference>
<dbReference type="Proteomes" id="UP000051757">
    <property type="component" value="Unassembled WGS sequence"/>
</dbReference>
<protein>
    <recommendedName>
        <fullName evidence="6">Alpha/beta fold hydrolase</fullName>
    </recommendedName>
</protein>
<evidence type="ECO:0000313" key="5">
    <source>
        <dbReference type="Proteomes" id="UP000051757"/>
    </source>
</evidence>
<dbReference type="InterPro" id="IPR002471">
    <property type="entry name" value="Pept_S9_AS"/>
</dbReference>
<evidence type="ECO:0000313" key="4">
    <source>
        <dbReference type="EMBL" id="KRG51835.1"/>
    </source>
</evidence>
<dbReference type="Gene3D" id="3.10.450.590">
    <property type="match status" value="1"/>
</dbReference>
<gene>
    <name evidence="4" type="ORF">ARC23_08435</name>
</gene>
<dbReference type="InterPro" id="IPR024981">
    <property type="entry name" value="DUF3887"/>
</dbReference>
<feature type="domain" description="Serine aminopeptidase S33" evidence="2">
    <location>
        <begin position="175"/>
        <end position="385"/>
    </location>
</feature>
<dbReference type="InterPro" id="IPR029058">
    <property type="entry name" value="AB_hydrolase_fold"/>
</dbReference>
<dbReference type="PANTHER" id="PTHR43265">
    <property type="entry name" value="ESTERASE ESTD"/>
    <property type="match status" value="1"/>
</dbReference>
<evidence type="ECO:0008006" key="6">
    <source>
        <dbReference type="Google" id="ProtNLM"/>
    </source>
</evidence>
<dbReference type="OrthoDB" id="9809549at2"/>
<accession>A0A0R0B3H8</accession>
<dbReference type="EMBL" id="LLXV01000021">
    <property type="protein sequence ID" value="KRG51835.1"/>
    <property type="molecule type" value="Genomic_DNA"/>
</dbReference>
<evidence type="ECO:0000256" key="1">
    <source>
        <dbReference type="ARBA" id="ARBA00022801"/>
    </source>
</evidence>
<evidence type="ECO:0000259" key="3">
    <source>
        <dbReference type="Pfam" id="PF13026"/>
    </source>
</evidence>
<dbReference type="AlphaFoldDB" id="A0A0R0B3H8"/>
<feature type="domain" description="DUF3887" evidence="3">
    <location>
        <begin position="20"/>
        <end position="105"/>
    </location>
</feature>
<comment type="caution">
    <text evidence="4">The sequence shown here is derived from an EMBL/GenBank/DDBJ whole genome shotgun (WGS) entry which is preliminary data.</text>
</comment>
<evidence type="ECO:0000259" key="2">
    <source>
        <dbReference type="Pfam" id="PF12146"/>
    </source>
</evidence>
<dbReference type="InterPro" id="IPR022742">
    <property type="entry name" value="Hydrolase_4"/>
</dbReference>
<reference evidence="4 5" key="1">
    <citation type="journal article" date="2016" name="Front. Microbiol.">
        <title>Genome Sequence of Type Strains of Genus Stenotrophomonas.</title>
        <authorList>
            <person name="Patil P.P."/>
            <person name="Midha S."/>
            <person name="Kumar S."/>
            <person name="Patil P.B."/>
        </authorList>
    </citation>
    <scope>NUCLEOTIDE SEQUENCE [LARGE SCALE GENOMIC DNA]</scope>
    <source>
        <strain evidence="4 5">LMG 978</strain>
    </source>
</reference>
<sequence>MLSLALLTGPALAAEPQQVANQLLDHLQAGQIADAEAMLTAQMAQAVPADRLGVLWTSLGALQQRGAAEVSTQQGMHLVVVPLQFASGRVVAQVAVDAQDKVAGLMLRPAPAAKAAPPPADADYGERDFSVPQARGALPGTLALPKGKGPFPAVVLVHGSGPQDRDETIGGNRPFLDIARGLASQGIAVLRYDKRTFARPQDFQGGRFTVDDETTDDAVAALTALAADPRIDGRRVFVLGHSQGGMLAPRIARHWPQVRGAILWAAPARTLLDLLPEQNRYLLGLDGGINASEQAFLDTLDRQIAAARGSAPVAASELPLGVPQSFWKSVEAVDARADAQALRTPLLMLHGGRDFQVPDTDWVLWQKALATRNDVQWLAYPALNHIGIAGNGPSSLQEYAQTGHVDATLIDGVAAWIKAQR</sequence>
<dbReference type="GO" id="GO:0004252">
    <property type="term" value="F:serine-type endopeptidase activity"/>
    <property type="evidence" value="ECO:0007669"/>
    <property type="project" value="InterPro"/>
</dbReference>
<dbReference type="InterPro" id="IPR053145">
    <property type="entry name" value="AB_hydrolase_Est10"/>
</dbReference>